<name>A0A5C0SED8_CRATE</name>
<sequence>MARTIKKAEKYFTICIATVFMGQIYLSPFSTAFRFTLGVVVLSLLLIYFKDISIITATNIIGVWVFLFRSFVYIVSHPQANFDEIIHLYYPVGIFYILFGILFVLLNVRGKLNKPIMFIASLWFCDSMSNMVEVFLRREIEAYSFEKVILAIILMGLGRALLTIYIYNAVIYYMNRYEREQREKKYRELVMLIANLKAELFFLRKSTIDIEEAMNKSYDLYEKLEDTTLKDNALLVAKDIHEIKKDYIRVVTGIEKTLAEEKCEP</sequence>
<reference evidence="2 3" key="1">
    <citation type="submission" date="2019-07" db="EMBL/GenBank/DDBJ databases">
        <title>Complete genome of Crassaminicella thermophila SY095.</title>
        <authorList>
            <person name="Li X."/>
        </authorList>
    </citation>
    <scope>NUCLEOTIDE SEQUENCE [LARGE SCALE GENOMIC DNA]</scope>
    <source>
        <strain evidence="2 3">SY095</strain>
    </source>
</reference>
<feature type="transmembrane region" description="Helical" evidence="1">
    <location>
        <begin position="88"/>
        <end position="108"/>
    </location>
</feature>
<dbReference type="Proteomes" id="UP000324646">
    <property type="component" value="Chromosome"/>
</dbReference>
<dbReference type="EMBL" id="CP042243">
    <property type="protein sequence ID" value="QEK12803.1"/>
    <property type="molecule type" value="Genomic_DNA"/>
</dbReference>
<accession>A0A5C0SED8</accession>
<organism evidence="2 3">
    <name type="scientific">Crassaminicella thermophila</name>
    <dbReference type="NCBI Taxonomy" id="2599308"/>
    <lineage>
        <taxon>Bacteria</taxon>
        <taxon>Bacillati</taxon>
        <taxon>Bacillota</taxon>
        <taxon>Clostridia</taxon>
        <taxon>Eubacteriales</taxon>
        <taxon>Clostridiaceae</taxon>
        <taxon>Crassaminicella</taxon>
    </lineage>
</organism>
<gene>
    <name evidence="2" type="ORF">FQB35_10965</name>
</gene>
<keyword evidence="3" id="KW-1185">Reference proteome</keyword>
<protein>
    <recommendedName>
        <fullName evidence="4">Histidine kinase</fullName>
    </recommendedName>
</protein>
<keyword evidence="1" id="KW-0472">Membrane</keyword>
<evidence type="ECO:0000256" key="1">
    <source>
        <dbReference type="SAM" id="Phobius"/>
    </source>
</evidence>
<dbReference type="RefSeq" id="WP_148809939.1">
    <property type="nucleotide sequence ID" value="NZ_CP042243.1"/>
</dbReference>
<evidence type="ECO:0000313" key="3">
    <source>
        <dbReference type="Proteomes" id="UP000324646"/>
    </source>
</evidence>
<proteinExistence type="predicted"/>
<feature type="transmembrane region" description="Helical" evidence="1">
    <location>
        <begin position="56"/>
        <end position="76"/>
    </location>
</feature>
<evidence type="ECO:0000313" key="2">
    <source>
        <dbReference type="EMBL" id="QEK12803.1"/>
    </source>
</evidence>
<dbReference type="AlphaFoldDB" id="A0A5C0SED8"/>
<evidence type="ECO:0008006" key="4">
    <source>
        <dbReference type="Google" id="ProtNLM"/>
    </source>
</evidence>
<feature type="transmembrane region" description="Helical" evidence="1">
    <location>
        <begin position="9"/>
        <end position="26"/>
    </location>
</feature>
<dbReference type="KEGG" id="crs:FQB35_10965"/>
<dbReference type="OrthoDB" id="1757740at2"/>
<feature type="transmembrane region" description="Helical" evidence="1">
    <location>
        <begin position="148"/>
        <end position="174"/>
    </location>
</feature>
<keyword evidence="1" id="KW-1133">Transmembrane helix</keyword>
<keyword evidence="1" id="KW-0812">Transmembrane</keyword>